<dbReference type="InterPro" id="IPR033315">
    <property type="entry name" value="Fan1-like"/>
</dbReference>
<feature type="compositionally biased region" description="Basic and acidic residues" evidence="18">
    <location>
        <begin position="233"/>
        <end position="247"/>
    </location>
</feature>
<dbReference type="Pfam" id="PF08774">
    <property type="entry name" value="VRR_NUC"/>
    <property type="match status" value="1"/>
</dbReference>
<evidence type="ECO:0000259" key="20">
    <source>
        <dbReference type="SMART" id="SM00990"/>
    </source>
</evidence>
<dbReference type="EC" id="3.1.4.1" evidence="17"/>
<keyword evidence="8" id="KW-0863">Zinc-finger</keyword>
<feature type="compositionally biased region" description="Basic and acidic residues" evidence="18">
    <location>
        <begin position="202"/>
        <end position="222"/>
    </location>
</feature>
<dbReference type="GO" id="GO:0006281">
    <property type="term" value="P:DNA repair"/>
    <property type="evidence" value="ECO:0007669"/>
    <property type="project" value="UniProtKB-KW"/>
</dbReference>
<dbReference type="InterPro" id="IPR049126">
    <property type="entry name" value="FAN1-like_TPR"/>
</dbReference>
<keyword evidence="11" id="KW-0269">Exonuclease</keyword>
<dbReference type="Proteomes" id="UP001557470">
    <property type="component" value="Unassembled WGS sequence"/>
</dbReference>
<keyword evidence="15 17" id="KW-0464">Manganese</keyword>
<comment type="function">
    <text evidence="17">Nuclease required for the repair of DNA interstrand cross-links (ICL). Acts as a 5'-3' exonuclease that anchors at a cut end of DNA and cleaves DNA successively at every third nucleotide, allowing to excise an ICL from one strand through flanking incisions.</text>
</comment>
<feature type="domain" description="UBZ4-type" evidence="19">
    <location>
        <begin position="50"/>
        <end position="74"/>
    </location>
</feature>
<evidence type="ECO:0000256" key="11">
    <source>
        <dbReference type="ARBA" id="ARBA00022839"/>
    </source>
</evidence>
<feature type="region of interest" description="Disordered" evidence="18">
    <location>
        <begin position="80"/>
        <end position="155"/>
    </location>
</feature>
<evidence type="ECO:0000259" key="19">
    <source>
        <dbReference type="SMART" id="SM00734"/>
    </source>
</evidence>
<evidence type="ECO:0000256" key="15">
    <source>
        <dbReference type="ARBA" id="ARBA00023211"/>
    </source>
</evidence>
<dbReference type="AlphaFoldDB" id="A0ABD0WWL9"/>
<evidence type="ECO:0000313" key="22">
    <source>
        <dbReference type="Proteomes" id="UP001557470"/>
    </source>
</evidence>
<organism evidence="21 22">
    <name type="scientific">Umbra pygmaea</name>
    <name type="common">Eastern mudminnow</name>
    <dbReference type="NCBI Taxonomy" id="75934"/>
    <lineage>
        <taxon>Eukaryota</taxon>
        <taxon>Metazoa</taxon>
        <taxon>Chordata</taxon>
        <taxon>Craniata</taxon>
        <taxon>Vertebrata</taxon>
        <taxon>Euteleostomi</taxon>
        <taxon>Actinopterygii</taxon>
        <taxon>Neopterygii</taxon>
        <taxon>Teleostei</taxon>
        <taxon>Protacanthopterygii</taxon>
        <taxon>Esociformes</taxon>
        <taxon>Umbridae</taxon>
        <taxon>Umbra</taxon>
    </lineage>
</organism>
<accession>A0ABD0WWL9</accession>
<keyword evidence="9 17" id="KW-0378">Hydrolase</keyword>
<dbReference type="InterPro" id="IPR049125">
    <property type="entry name" value="FAN1-like_WH"/>
</dbReference>
<feature type="domain" description="VRR-NUC" evidence="20">
    <location>
        <begin position="994"/>
        <end position="1109"/>
    </location>
</feature>
<dbReference type="GO" id="GO:0008270">
    <property type="term" value="F:zinc ion binding"/>
    <property type="evidence" value="ECO:0007669"/>
    <property type="project" value="UniProtKB-KW"/>
</dbReference>
<evidence type="ECO:0000256" key="13">
    <source>
        <dbReference type="ARBA" id="ARBA00023054"/>
    </source>
</evidence>
<protein>
    <recommendedName>
        <fullName evidence="17">Fanconi-associated nuclease</fullName>
        <ecNumber evidence="17">3.1.4.1</ecNumber>
    </recommendedName>
</protein>
<dbReference type="EMBL" id="JAGEUA010000008">
    <property type="protein sequence ID" value="KAL0968667.1"/>
    <property type="molecule type" value="Genomic_DNA"/>
</dbReference>
<keyword evidence="6" id="KW-0255">Endonuclease</keyword>
<dbReference type="InterPro" id="IPR049132">
    <property type="entry name" value="FAN1-like_euk"/>
</dbReference>
<keyword evidence="7 17" id="KW-0227">DNA damage</keyword>
<keyword evidence="22" id="KW-1185">Reference proteome</keyword>
<dbReference type="SMART" id="SM00990">
    <property type="entry name" value="VRR_NUC"/>
    <property type="match status" value="1"/>
</dbReference>
<evidence type="ECO:0000256" key="6">
    <source>
        <dbReference type="ARBA" id="ARBA00022759"/>
    </source>
</evidence>
<sequence length="1118" mass="124373">MAEKGHKTKHLKSLSLTKRKGSGVTKGVKKCTSPASASIASFFNNAPPPKLACPLCGQLVPRFRINQHIDSQCQRFHREDATEAASATDSRGNIDNNTAATKTELPHTPPKNVSMVHYQDTVPSQNKKKEQQEATSTSPYFKKQCASSPQHVATPRETDSLTVAMPFNPGCSLSSKLSRRGLKRSLKVLKSQSEGVITIPDSPERESARSCEEHGGSQKENHLPQMAPGDQKTTVKPEYQRSESADRNCVETRGEYFEHKESQTDSKLECCSSVSDLVPPTTYTPSRLKKRKKIEKVDVPSDSLFVPTQRMSTRSKKVRYDGISGETDMTLLIRNKLLRSAGDEQQGKVETYADEKHGPVESSAFNVCGTVESPVYDENHGRVQSPADVGQHEAFISSTGLRNSSHSKKSIAVLKDASDGSLTKHLNEEVKPTVRPGSVEQLTGCTGADKITDLGQSESSTTDSEPPLLPYYLRNFLTVLEAVLENEDDRMLFNQEDLSAIHMFKCLSVPGQKLYVRLFQRKLKWLQINKLVYPEISPELGPVTQELVDGSFLHTESDLQDLGEVLDLLPAPELRSLAKTFHIGGPGSGTQKQQLAEGLLKLSRQKSMFALSPGHNNVGAVVLKRAKQLAGSCVRLHRGPRAVFSRVLLLFSLTEGLEEEETAGGGQGQLYTILLVNSGRLSFPSYTVQRAAKLFQDRDDLIRYEAAMRSLQELITAMQLGRWDEALGLYTAAKNTWQELSQTVQLSNQEELPVFLRCFTTGWAYTRIVSRGVEVLQRLHRYTEAVEELRSLLAQSVYCPDSRGRWWDRLALNLQQHLKLTEQAISSIRDGLSDPLVRTGHQLSLHQRASRMKESPSYKKYRPLLSDLPTIHVNDVTHVTIRGQLFPHEGGKGKNIFLLPAEDGEGGGSTVMCSVEELSLAHYRQQGYDQGIHGEGSTFSTLFGLLLWDLIFMDGIPDVFRNPYQPCPLDLFTDCFYSNRREAIETRVQVLMEASNETLHSLLAEAWTNQEGRVCSLVNWERFTSLEQAQSLVSCLGGAFLGGVVTRMAKDYRHCRAGLPDLVVWNSSNYSYKLVEVKGPSDRLSQKQQIWLDELQKLGADVEVCHVTATGARGARLE</sequence>
<evidence type="ECO:0000313" key="21">
    <source>
        <dbReference type="EMBL" id="KAL0968667.1"/>
    </source>
</evidence>
<evidence type="ECO:0000256" key="17">
    <source>
        <dbReference type="RuleBase" id="RU365033"/>
    </source>
</evidence>
<dbReference type="Pfam" id="PF21169">
    <property type="entry name" value="Fan1_SAP"/>
    <property type="match status" value="1"/>
</dbReference>
<evidence type="ECO:0000256" key="5">
    <source>
        <dbReference type="ARBA" id="ARBA00022723"/>
    </source>
</evidence>
<reference evidence="21 22" key="1">
    <citation type="submission" date="2024-06" db="EMBL/GenBank/DDBJ databases">
        <authorList>
            <person name="Pan Q."/>
            <person name="Wen M."/>
            <person name="Jouanno E."/>
            <person name="Zahm M."/>
            <person name="Klopp C."/>
            <person name="Cabau C."/>
            <person name="Louis A."/>
            <person name="Berthelot C."/>
            <person name="Parey E."/>
            <person name="Roest Crollius H."/>
            <person name="Montfort J."/>
            <person name="Robinson-Rechavi M."/>
            <person name="Bouchez O."/>
            <person name="Lampietro C."/>
            <person name="Lopez Roques C."/>
            <person name="Donnadieu C."/>
            <person name="Postlethwait J."/>
            <person name="Bobe J."/>
            <person name="Verreycken H."/>
            <person name="Guiguen Y."/>
        </authorList>
    </citation>
    <scope>NUCLEOTIDE SEQUENCE [LARGE SCALE GENOMIC DNA]</scope>
    <source>
        <strain evidence="21">Up_M1</strain>
        <tissue evidence="21">Testis</tissue>
    </source>
</reference>
<keyword evidence="10" id="KW-0862">Zinc</keyword>
<evidence type="ECO:0000256" key="12">
    <source>
        <dbReference type="ARBA" id="ARBA00022842"/>
    </source>
</evidence>
<dbReference type="GO" id="GO:0004519">
    <property type="term" value="F:endonuclease activity"/>
    <property type="evidence" value="ECO:0007669"/>
    <property type="project" value="UniProtKB-KW"/>
</dbReference>
<evidence type="ECO:0000256" key="2">
    <source>
        <dbReference type="ARBA" id="ARBA00004123"/>
    </source>
</evidence>
<keyword evidence="5 17" id="KW-0479">Metal-binding</keyword>
<name>A0ABD0WWL9_UMBPY</name>
<proteinExistence type="inferred from homology"/>
<feature type="compositionally biased region" description="Polar residues" evidence="18">
    <location>
        <begin position="85"/>
        <end position="101"/>
    </location>
</feature>
<dbReference type="InterPro" id="IPR049138">
    <property type="entry name" value="Fan1_SAP_met"/>
</dbReference>
<dbReference type="Pfam" id="PF21170">
    <property type="entry name" value="FAN1_TPR"/>
    <property type="match status" value="1"/>
</dbReference>
<keyword evidence="16 17" id="KW-0539">Nucleus</keyword>
<dbReference type="CDD" id="cd22326">
    <property type="entry name" value="FAN1-like"/>
    <property type="match status" value="1"/>
</dbReference>
<dbReference type="SMART" id="SM00734">
    <property type="entry name" value="ZnF_Rad18"/>
    <property type="match status" value="1"/>
</dbReference>
<dbReference type="InterPro" id="IPR014883">
    <property type="entry name" value="VRR_NUC"/>
</dbReference>
<evidence type="ECO:0000256" key="8">
    <source>
        <dbReference type="ARBA" id="ARBA00022771"/>
    </source>
</evidence>
<comment type="cofactor">
    <cofactor evidence="17">
        <name>Mg(2+)</name>
        <dbReference type="ChEBI" id="CHEBI:18420"/>
    </cofactor>
    <cofactor evidence="17">
        <name>Mn(2+)</name>
        <dbReference type="ChEBI" id="CHEBI:29035"/>
    </cofactor>
</comment>
<comment type="subcellular location">
    <subcellularLocation>
        <location evidence="2 17">Nucleus</location>
    </subcellularLocation>
</comment>
<feature type="compositionally biased region" description="Basic residues" evidence="18">
    <location>
        <begin position="1"/>
        <end position="21"/>
    </location>
</feature>
<feature type="region of interest" description="Disordered" evidence="18">
    <location>
        <begin position="198"/>
        <end position="247"/>
    </location>
</feature>
<dbReference type="InterPro" id="IPR006642">
    <property type="entry name" value="Rad18_UBZ4"/>
</dbReference>
<evidence type="ECO:0000256" key="16">
    <source>
        <dbReference type="ARBA" id="ARBA00023242"/>
    </source>
</evidence>
<evidence type="ECO:0000256" key="18">
    <source>
        <dbReference type="SAM" id="MobiDB-lite"/>
    </source>
</evidence>
<dbReference type="Pfam" id="PF21315">
    <property type="entry name" value="FAN1_HTH"/>
    <property type="match status" value="1"/>
</dbReference>
<evidence type="ECO:0000256" key="10">
    <source>
        <dbReference type="ARBA" id="ARBA00022833"/>
    </source>
</evidence>
<gene>
    <name evidence="21" type="ORF">UPYG_G00269950</name>
</gene>
<evidence type="ECO:0000256" key="7">
    <source>
        <dbReference type="ARBA" id="ARBA00022763"/>
    </source>
</evidence>
<dbReference type="Gene3D" id="3.40.1350.10">
    <property type="match status" value="1"/>
</dbReference>
<dbReference type="InterPro" id="IPR011856">
    <property type="entry name" value="tRNA_endonuc-like_dom_sf"/>
</dbReference>
<evidence type="ECO:0000256" key="14">
    <source>
        <dbReference type="ARBA" id="ARBA00023204"/>
    </source>
</evidence>
<dbReference type="PANTHER" id="PTHR15749:SF4">
    <property type="entry name" value="FANCONI-ASSOCIATED NUCLEASE 1"/>
    <property type="match status" value="1"/>
</dbReference>
<feature type="region of interest" description="Disordered" evidence="18">
    <location>
        <begin position="1"/>
        <end position="29"/>
    </location>
</feature>
<keyword evidence="4 17" id="KW-0540">Nuclease</keyword>
<evidence type="ECO:0000256" key="4">
    <source>
        <dbReference type="ARBA" id="ARBA00022722"/>
    </source>
</evidence>
<evidence type="ECO:0000256" key="3">
    <source>
        <dbReference type="ARBA" id="ARBA00005533"/>
    </source>
</evidence>
<keyword evidence="12 17" id="KW-0460">Magnesium</keyword>
<comment type="similarity">
    <text evidence="3 17">Belongs to the FAN1 family.</text>
</comment>
<comment type="caution">
    <text evidence="21">The sequence shown here is derived from an EMBL/GenBank/DDBJ whole genome shotgun (WGS) entry which is preliminary data.</text>
</comment>
<keyword evidence="14 17" id="KW-0234">DNA repair</keyword>
<evidence type="ECO:0000256" key="1">
    <source>
        <dbReference type="ARBA" id="ARBA00000983"/>
    </source>
</evidence>
<dbReference type="FunFam" id="3.40.1350.10:FF:000004">
    <property type="entry name" value="Fanconi-associated nuclease"/>
    <property type="match status" value="1"/>
</dbReference>
<dbReference type="GO" id="GO:0005634">
    <property type="term" value="C:nucleus"/>
    <property type="evidence" value="ECO:0007669"/>
    <property type="project" value="UniProtKB-SubCell"/>
</dbReference>
<comment type="catalytic activity">
    <reaction evidence="1 17">
        <text>Hydrolytically removes 5'-nucleotides successively from the 3'-hydroxy termini of 3'-hydroxy-terminated oligonucleotides.</text>
        <dbReference type="EC" id="3.1.4.1"/>
    </reaction>
</comment>
<feature type="compositionally biased region" description="Polar residues" evidence="18">
    <location>
        <begin position="133"/>
        <end position="151"/>
    </location>
</feature>
<evidence type="ECO:0000256" key="9">
    <source>
        <dbReference type="ARBA" id="ARBA00022801"/>
    </source>
</evidence>
<dbReference type="PANTHER" id="PTHR15749">
    <property type="entry name" value="FANCONI-ASSOCIATED NUCLEASE 1"/>
    <property type="match status" value="1"/>
</dbReference>
<keyword evidence="13" id="KW-0175">Coiled coil</keyword>
<dbReference type="GO" id="GO:0004528">
    <property type="term" value="F:phosphodiesterase I activity"/>
    <property type="evidence" value="ECO:0007669"/>
    <property type="project" value="UniProtKB-EC"/>
</dbReference>